<dbReference type="PANTHER" id="PTHR34387">
    <property type="entry name" value="SLR1258 PROTEIN"/>
    <property type="match status" value="1"/>
</dbReference>
<dbReference type="EMBL" id="LR134384">
    <property type="protein sequence ID" value="VEH15034.1"/>
    <property type="molecule type" value="Genomic_DNA"/>
</dbReference>
<dbReference type="GO" id="GO:0006974">
    <property type="term" value="P:DNA damage response"/>
    <property type="evidence" value="ECO:0007669"/>
    <property type="project" value="TreeGrafter"/>
</dbReference>
<dbReference type="KEGG" id="poc:NCTC13071_01020"/>
<dbReference type="AlphaFoldDB" id="A0A3S4V967"/>
<evidence type="ECO:0000313" key="1">
    <source>
        <dbReference type="EMBL" id="VEH15034.1"/>
    </source>
</evidence>
<protein>
    <submittedName>
        <fullName evidence="1">Protein of uncharacterized function (DUF541)</fullName>
    </submittedName>
</protein>
<dbReference type="Gene3D" id="3.30.110.170">
    <property type="entry name" value="Protein of unknown function (DUF541), domain 1"/>
    <property type="match status" value="1"/>
</dbReference>
<reference evidence="1 2" key="1">
    <citation type="submission" date="2018-12" db="EMBL/GenBank/DDBJ databases">
        <authorList>
            <consortium name="Pathogen Informatics"/>
        </authorList>
    </citation>
    <scope>NUCLEOTIDE SEQUENCE [LARGE SCALE GENOMIC DNA]</scope>
    <source>
        <strain evidence="1 2">NCTC13071</strain>
    </source>
</reference>
<organism evidence="1 2">
    <name type="scientific">Segatella oris</name>
    <dbReference type="NCBI Taxonomy" id="28135"/>
    <lineage>
        <taxon>Bacteria</taxon>
        <taxon>Pseudomonadati</taxon>
        <taxon>Bacteroidota</taxon>
        <taxon>Bacteroidia</taxon>
        <taxon>Bacteroidales</taxon>
        <taxon>Prevotellaceae</taxon>
        <taxon>Segatella</taxon>
    </lineage>
</organism>
<dbReference type="GeneID" id="85011884"/>
<dbReference type="PANTHER" id="PTHR34387:SF2">
    <property type="entry name" value="SLR1258 PROTEIN"/>
    <property type="match status" value="1"/>
</dbReference>
<dbReference type="InterPro" id="IPR052022">
    <property type="entry name" value="26kDa_periplasmic_antigen"/>
</dbReference>
<dbReference type="RefSeq" id="WP_018919823.1">
    <property type="nucleotide sequence ID" value="NZ_LR134384.1"/>
</dbReference>
<accession>A0A3S4V967</accession>
<proteinExistence type="predicted"/>
<dbReference type="InterPro" id="IPR007497">
    <property type="entry name" value="SIMPL/DUF541"/>
</dbReference>
<dbReference type="Proteomes" id="UP000274578">
    <property type="component" value="Chromosome 1"/>
</dbReference>
<dbReference type="Gene3D" id="3.30.70.2970">
    <property type="entry name" value="Protein of unknown function (DUF541), domain 2"/>
    <property type="match status" value="1"/>
</dbReference>
<evidence type="ECO:0000313" key="2">
    <source>
        <dbReference type="Proteomes" id="UP000274578"/>
    </source>
</evidence>
<gene>
    <name evidence="1" type="ORF">NCTC13071_01020</name>
</gene>
<dbReference type="PIRSF" id="PIRSF029033">
    <property type="entry name" value="UCP029033"/>
    <property type="match status" value="1"/>
</dbReference>
<dbReference type="Pfam" id="PF04402">
    <property type="entry name" value="SIMPL"/>
    <property type="match status" value="1"/>
</dbReference>
<sequence length="233" mass="25960">MKTKIISAAILALGIMALGLFIKGGIDNYANKDRKVSVKGLAEREVAADKVTWPIVSKELGDDLPELYNRIAMKQQKIKKFLIGHGIRSEEITVNAPKVIDLSAEQYSSNDRPYRYNVTLVITVTSRNVNLVRGIIARQGELLKQGIAIVAGDYDTNISYEYVSFKAMKPRMMQEAIANAETTAQQFAKNSHSKLDKIVSADQGQFSIEDRDSNTPYIKKVRVVTTVTYSLKD</sequence>
<name>A0A3S4V967_9BACT</name>
<dbReference type="InterPro" id="IPR016907">
    <property type="entry name" value="UCP029033"/>
</dbReference>